<dbReference type="RefSeq" id="WP_015925155.1">
    <property type="nucleotide sequence ID" value="NC_011898.1"/>
</dbReference>
<evidence type="ECO:0000256" key="4">
    <source>
        <dbReference type="ARBA" id="ARBA00022989"/>
    </source>
</evidence>
<evidence type="ECO:0000256" key="5">
    <source>
        <dbReference type="ARBA" id="ARBA00023136"/>
    </source>
</evidence>
<dbReference type="GO" id="GO:0005886">
    <property type="term" value="C:plasma membrane"/>
    <property type="evidence" value="ECO:0007669"/>
    <property type="project" value="UniProtKB-SubCell"/>
</dbReference>
<comment type="subcellular location">
    <subcellularLocation>
        <location evidence="1">Cell membrane</location>
        <topology evidence="1">Multi-pass membrane protein</topology>
    </subcellularLocation>
</comment>
<feature type="transmembrane region" description="Helical" evidence="6">
    <location>
        <begin position="61"/>
        <end position="80"/>
    </location>
</feature>
<dbReference type="PANTHER" id="PTHR38601:SF1">
    <property type="entry name" value="HYDROGENASE-4 COMPONENT E"/>
    <property type="match status" value="1"/>
</dbReference>
<evidence type="ECO:0000256" key="1">
    <source>
        <dbReference type="ARBA" id="ARBA00004651"/>
    </source>
</evidence>
<feature type="transmembrane region" description="Helical" evidence="6">
    <location>
        <begin position="183"/>
        <end position="201"/>
    </location>
</feature>
<feature type="transmembrane region" description="Helical" evidence="6">
    <location>
        <begin position="6"/>
        <end position="22"/>
    </location>
</feature>
<dbReference type="EMBL" id="CP001348">
    <property type="protein sequence ID" value="ACL76040.1"/>
    <property type="molecule type" value="Genomic_DNA"/>
</dbReference>
<feature type="transmembrane region" description="Helical" evidence="6">
    <location>
        <begin position="130"/>
        <end position="147"/>
    </location>
</feature>
<dbReference type="STRING" id="394503.Ccel_1689"/>
<dbReference type="HOGENOM" id="CLU_088957_0_0_9"/>
<dbReference type="Proteomes" id="UP000001349">
    <property type="component" value="Chromosome"/>
</dbReference>
<reference evidence="7 8" key="1">
    <citation type="submission" date="2009-01" db="EMBL/GenBank/DDBJ databases">
        <title>Complete sequence of Clostridium cellulolyticum H10.</title>
        <authorList>
            <consortium name="US DOE Joint Genome Institute"/>
            <person name="Lucas S."/>
            <person name="Copeland A."/>
            <person name="Lapidus A."/>
            <person name="Glavina del Rio T."/>
            <person name="Dalin E."/>
            <person name="Tice H."/>
            <person name="Bruce D."/>
            <person name="Goodwin L."/>
            <person name="Pitluck S."/>
            <person name="Chertkov O."/>
            <person name="Saunders E."/>
            <person name="Brettin T."/>
            <person name="Detter J.C."/>
            <person name="Han C."/>
            <person name="Larimer F."/>
            <person name="Land M."/>
            <person name="Hauser L."/>
            <person name="Kyrpides N."/>
            <person name="Ivanova N."/>
            <person name="Zhou J."/>
            <person name="Richardson P."/>
        </authorList>
    </citation>
    <scope>NUCLEOTIDE SEQUENCE [LARGE SCALE GENOMIC DNA]</scope>
    <source>
        <strain evidence="8">ATCC 35319 / DSM 5812 / JCM 6584 / H10</strain>
    </source>
</reference>
<dbReference type="OrthoDB" id="5298295at2"/>
<evidence type="ECO:0000313" key="8">
    <source>
        <dbReference type="Proteomes" id="UP000001349"/>
    </source>
</evidence>
<keyword evidence="5 6" id="KW-0472">Membrane</keyword>
<evidence type="ECO:0000313" key="7">
    <source>
        <dbReference type="EMBL" id="ACL76040.1"/>
    </source>
</evidence>
<gene>
    <name evidence="7" type="ordered locus">Ccel_1689</name>
</gene>
<dbReference type="eggNOG" id="COG4237">
    <property type="taxonomic scope" value="Bacteria"/>
</dbReference>
<keyword evidence="4 6" id="KW-1133">Transmembrane helix</keyword>
<evidence type="ECO:0000256" key="3">
    <source>
        <dbReference type="ARBA" id="ARBA00022692"/>
    </source>
</evidence>
<feature type="transmembrane region" description="Helical" evidence="6">
    <location>
        <begin position="29"/>
        <end position="49"/>
    </location>
</feature>
<dbReference type="InterPro" id="IPR038730">
    <property type="entry name" value="HyfE-like"/>
</dbReference>
<organism evidence="7 8">
    <name type="scientific">Ruminiclostridium cellulolyticum (strain ATCC 35319 / DSM 5812 / JCM 6584 / H10)</name>
    <name type="common">Clostridium cellulolyticum</name>
    <dbReference type="NCBI Taxonomy" id="394503"/>
    <lineage>
        <taxon>Bacteria</taxon>
        <taxon>Bacillati</taxon>
        <taxon>Bacillota</taxon>
        <taxon>Clostridia</taxon>
        <taxon>Eubacteriales</taxon>
        <taxon>Oscillospiraceae</taxon>
        <taxon>Ruminiclostridium</taxon>
    </lineage>
</organism>
<proteinExistence type="predicted"/>
<accession>B8I2P7</accession>
<dbReference type="PANTHER" id="PTHR38601">
    <property type="entry name" value="HYDROGENASE-4 COMPONENT E"/>
    <property type="match status" value="1"/>
</dbReference>
<evidence type="ECO:0000256" key="6">
    <source>
        <dbReference type="SAM" id="Phobius"/>
    </source>
</evidence>
<feature type="transmembrane region" description="Helical" evidence="6">
    <location>
        <begin position="95"/>
        <end position="118"/>
    </location>
</feature>
<name>B8I2P7_RUMCH</name>
<dbReference type="AlphaFoldDB" id="B8I2P7"/>
<keyword evidence="2" id="KW-1003">Cell membrane</keyword>
<evidence type="ECO:0000256" key="2">
    <source>
        <dbReference type="ARBA" id="ARBA00022475"/>
    </source>
</evidence>
<keyword evidence="8" id="KW-1185">Reference proteome</keyword>
<sequence length="220" mass="25037" precursor="true">MYNNVLNLLAILILISSFTLVANKRQNAYITTFRMQSVLLALISLIVSVKSMVESKKFDEVFFIFLLIVVFKVFLIPMVMRRTSNRVEYKVEKDFFINIPISMLICCGLVVLCWYVVFNIEGITNPATENYLIYSLSVVMIGLFFMISRKKALGQIIGFLVIENGLFLSAMLTTGGMPMIVELGLFFDLLTAFLIMGIFVFKINNTFNSIDINKLKQLKG</sequence>
<dbReference type="KEGG" id="cce:Ccel_1689"/>
<keyword evidence="3 6" id="KW-0812">Transmembrane</keyword>
<protein>
    <submittedName>
        <fullName evidence="7">Hydrogenase, membrane subunit 2-like protein</fullName>
    </submittedName>
</protein>